<dbReference type="RefSeq" id="WP_111370984.1">
    <property type="nucleotide sequence ID" value="NZ_CP029480.1"/>
</dbReference>
<evidence type="ECO:0000256" key="2">
    <source>
        <dbReference type="SAM" id="Phobius"/>
    </source>
</evidence>
<keyword evidence="5" id="KW-1185">Reference proteome</keyword>
<dbReference type="EMBL" id="CP029480">
    <property type="protein sequence ID" value="AWV97882.1"/>
    <property type="molecule type" value="Genomic_DNA"/>
</dbReference>
<gene>
    <name evidence="4" type="ORF">DJ013_06755</name>
</gene>
<name>A0A2Z4G9H8_9BACT</name>
<proteinExistence type="predicted"/>
<protein>
    <recommendedName>
        <fullName evidence="3">Endonuclease/exonuclease/phosphatase domain-containing protein</fullName>
    </recommendedName>
</protein>
<evidence type="ECO:0000313" key="5">
    <source>
        <dbReference type="Proteomes" id="UP000249873"/>
    </source>
</evidence>
<keyword evidence="2" id="KW-1133">Transmembrane helix</keyword>
<feature type="transmembrane region" description="Helical" evidence="2">
    <location>
        <begin position="62"/>
        <end position="81"/>
    </location>
</feature>
<dbReference type="Gene3D" id="3.60.10.10">
    <property type="entry name" value="Endonuclease/exonuclease/phosphatase"/>
    <property type="match status" value="1"/>
</dbReference>
<dbReference type="GO" id="GO:0003824">
    <property type="term" value="F:catalytic activity"/>
    <property type="evidence" value="ECO:0007669"/>
    <property type="project" value="InterPro"/>
</dbReference>
<organism evidence="4 5">
    <name type="scientific">Arcticibacterium luteifluviistationis</name>
    <dbReference type="NCBI Taxonomy" id="1784714"/>
    <lineage>
        <taxon>Bacteria</taxon>
        <taxon>Pseudomonadati</taxon>
        <taxon>Bacteroidota</taxon>
        <taxon>Cytophagia</taxon>
        <taxon>Cytophagales</taxon>
        <taxon>Leadbetterellaceae</taxon>
        <taxon>Arcticibacterium</taxon>
    </lineage>
</organism>
<reference evidence="4 5" key="1">
    <citation type="submission" date="2018-05" db="EMBL/GenBank/DDBJ databases">
        <title>Complete genome sequence of Arcticibacterium luteifluviistationis SM1504T, a cytophagaceae bacterium isolated from Arctic surface seawater.</title>
        <authorList>
            <person name="Li Y."/>
            <person name="Qin Q.-L."/>
        </authorList>
    </citation>
    <scope>NUCLEOTIDE SEQUENCE [LARGE SCALE GENOMIC DNA]</scope>
    <source>
        <strain evidence="4 5">SM1504</strain>
    </source>
</reference>
<dbReference type="InterPro" id="IPR036691">
    <property type="entry name" value="Endo/exonu/phosph_ase_sf"/>
</dbReference>
<feature type="region of interest" description="Disordered" evidence="1">
    <location>
        <begin position="322"/>
        <end position="355"/>
    </location>
</feature>
<evidence type="ECO:0000313" key="4">
    <source>
        <dbReference type="EMBL" id="AWV97882.1"/>
    </source>
</evidence>
<dbReference type="Proteomes" id="UP000249873">
    <property type="component" value="Chromosome"/>
</dbReference>
<dbReference type="InterPro" id="IPR005135">
    <property type="entry name" value="Endo/exonuclease/phosphatase"/>
</dbReference>
<evidence type="ECO:0000256" key="1">
    <source>
        <dbReference type="SAM" id="MobiDB-lite"/>
    </source>
</evidence>
<feature type="compositionally biased region" description="Acidic residues" evidence="1">
    <location>
        <begin position="336"/>
        <end position="348"/>
    </location>
</feature>
<keyword evidence="2" id="KW-0812">Transmembrane</keyword>
<dbReference type="SUPFAM" id="SSF56219">
    <property type="entry name" value="DNase I-like"/>
    <property type="match status" value="1"/>
</dbReference>
<feature type="transmembrane region" description="Helical" evidence="2">
    <location>
        <begin position="36"/>
        <end position="56"/>
    </location>
</feature>
<sequence length="355" mass="40985">MITEEIILLLISFPFIIGTFLPLSGGKHWLIRGFDFVRIQSAVILSLTFVLSFLLISDASILVRFIQFALLLSLVTQIKIISPYIILKREKHEHNPDDSEKLTIISVNVLQSNDCYHKLTAMVKDLQPDILLTIESNKAWEEAMEEIEVDYQYNKKVPKENTYGMHFYTKLKAENIKVHYFLTDERPTIEAHLKDRDGKEFVFWGVHPPPPSPTEEVTSKKKDGELLSIAKLIRKSETPSLVIGDFNSVCWSNVSTLFAKTSDLKDARKRRGFFSTFPVKPFFMRFPIDLLYHSEEIKIYHMNTLPEIGSDHLPLYSEFSVNSSVTEKPKPLKEEEKEEIEELIEESEVAEKTED</sequence>
<dbReference type="AlphaFoldDB" id="A0A2Z4G9H8"/>
<feature type="domain" description="Endonuclease/exonuclease/phosphatase" evidence="3">
    <location>
        <begin position="108"/>
        <end position="312"/>
    </location>
</feature>
<dbReference type="Pfam" id="PF03372">
    <property type="entry name" value="Exo_endo_phos"/>
    <property type="match status" value="1"/>
</dbReference>
<evidence type="ECO:0000259" key="3">
    <source>
        <dbReference type="Pfam" id="PF03372"/>
    </source>
</evidence>
<dbReference type="OrthoDB" id="9796594at2"/>
<dbReference type="KEGG" id="als:DJ013_06755"/>
<accession>A0A2Z4G9H8</accession>
<keyword evidence="2" id="KW-0472">Membrane</keyword>
<feature type="transmembrane region" description="Helical" evidence="2">
    <location>
        <begin position="6"/>
        <end position="24"/>
    </location>
</feature>